<feature type="domain" description="Zn(2)-C6 fungal-type" evidence="9">
    <location>
        <begin position="53"/>
        <end position="82"/>
    </location>
</feature>
<keyword evidence="7" id="KW-0539">Nucleus</keyword>
<dbReference type="GO" id="GO:0000981">
    <property type="term" value="F:DNA-binding transcription factor activity, RNA polymerase II-specific"/>
    <property type="evidence" value="ECO:0007669"/>
    <property type="project" value="InterPro"/>
</dbReference>
<evidence type="ECO:0000256" key="5">
    <source>
        <dbReference type="ARBA" id="ARBA00023125"/>
    </source>
</evidence>
<keyword evidence="5" id="KW-0238">DNA-binding</keyword>
<dbReference type="SMART" id="SM00066">
    <property type="entry name" value="GAL4"/>
    <property type="match status" value="1"/>
</dbReference>
<name>A0A2L2SZK3_9HYPO</name>
<dbReference type="Proteomes" id="UP000245910">
    <property type="component" value="Chromosome I"/>
</dbReference>
<dbReference type="GO" id="GO:0005634">
    <property type="term" value="C:nucleus"/>
    <property type="evidence" value="ECO:0007669"/>
    <property type="project" value="UniProtKB-SubCell"/>
</dbReference>
<dbReference type="PANTHER" id="PTHR31313:SF81">
    <property type="entry name" value="TY1 ENHANCER ACTIVATOR"/>
    <property type="match status" value="1"/>
</dbReference>
<dbReference type="InterPro" id="IPR007219">
    <property type="entry name" value="XnlR_reg_dom"/>
</dbReference>
<evidence type="ECO:0000259" key="9">
    <source>
        <dbReference type="PROSITE" id="PS50048"/>
    </source>
</evidence>
<feature type="region of interest" description="Disordered" evidence="8">
    <location>
        <begin position="652"/>
        <end position="676"/>
    </location>
</feature>
<dbReference type="CDD" id="cd12148">
    <property type="entry name" value="fungal_TF_MHR"/>
    <property type="match status" value="1"/>
</dbReference>
<evidence type="ECO:0000256" key="3">
    <source>
        <dbReference type="ARBA" id="ARBA00022833"/>
    </source>
</evidence>
<evidence type="ECO:0000256" key="2">
    <source>
        <dbReference type="ARBA" id="ARBA00022723"/>
    </source>
</evidence>
<keyword evidence="6" id="KW-0804">Transcription</keyword>
<evidence type="ECO:0000313" key="11">
    <source>
        <dbReference type="Proteomes" id="UP000245910"/>
    </source>
</evidence>
<dbReference type="InterPro" id="IPR036864">
    <property type="entry name" value="Zn2-C6_fun-type_DNA-bd_sf"/>
</dbReference>
<dbReference type="AlphaFoldDB" id="A0A2L2SZK3"/>
<dbReference type="GO" id="GO:0006351">
    <property type="term" value="P:DNA-templated transcription"/>
    <property type="evidence" value="ECO:0007669"/>
    <property type="project" value="InterPro"/>
</dbReference>
<dbReference type="Pfam" id="PF04082">
    <property type="entry name" value="Fungal_trans"/>
    <property type="match status" value="1"/>
</dbReference>
<keyword evidence="4" id="KW-0805">Transcription regulation</keyword>
<dbReference type="PROSITE" id="PS50048">
    <property type="entry name" value="ZN2_CY6_FUNGAL_2"/>
    <property type="match status" value="1"/>
</dbReference>
<reference evidence="11" key="1">
    <citation type="submission" date="2014-10" db="EMBL/GenBank/DDBJ databases">
        <authorList>
            <person name="King R."/>
        </authorList>
    </citation>
    <scope>NUCLEOTIDE SEQUENCE [LARGE SCALE GENOMIC DNA]</scope>
    <source>
        <strain evidence="11">A3/5</strain>
    </source>
</reference>
<dbReference type="PROSITE" id="PS00463">
    <property type="entry name" value="ZN2_CY6_FUNGAL_1"/>
    <property type="match status" value="1"/>
</dbReference>
<comment type="subcellular location">
    <subcellularLocation>
        <location evidence="1">Nucleus</location>
    </subcellularLocation>
</comment>
<evidence type="ECO:0000256" key="7">
    <source>
        <dbReference type="ARBA" id="ARBA00023242"/>
    </source>
</evidence>
<dbReference type="SUPFAM" id="SSF57701">
    <property type="entry name" value="Zn2/Cys6 DNA-binding domain"/>
    <property type="match status" value="1"/>
</dbReference>
<evidence type="ECO:0000313" key="10">
    <source>
        <dbReference type="EMBL" id="CEI63582.1"/>
    </source>
</evidence>
<dbReference type="InterPro" id="IPR001138">
    <property type="entry name" value="Zn2Cys6_DnaBD"/>
</dbReference>
<dbReference type="GO" id="GO:0008270">
    <property type="term" value="F:zinc ion binding"/>
    <property type="evidence" value="ECO:0007669"/>
    <property type="project" value="InterPro"/>
</dbReference>
<proteinExistence type="predicted"/>
<evidence type="ECO:0000256" key="1">
    <source>
        <dbReference type="ARBA" id="ARBA00004123"/>
    </source>
</evidence>
<protein>
    <recommendedName>
        <fullName evidence="9">Zn(2)-C6 fungal-type domain-containing protein</fullName>
    </recommendedName>
</protein>
<accession>A0A2L2SZK3</accession>
<evidence type="ECO:0000256" key="6">
    <source>
        <dbReference type="ARBA" id="ARBA00023163"/>
    </source>
</evidence>
<dbReference type="Gene3D" id="4.10.240.10">
    <property type="entry name" value="Zn(2)-C6 fungal-type DNA-binding domain"/>
    <property type="match status" value="1"/>
</dbReference>
<dbReference type="CDD" id="cd00067">
    <property type="entry name" value="GAL4"/>
    <property type="match status" value="1"/>
</dbReference>
<dbReference type="Pfam" id="PF00172">
    <property type="entry name" value="Zn_clus"/>
    <property type="match status" value="1"/>
</dbReference>
<sequence>MDRHPNIITANINAMASNKSASIRPTCHDTGQSYSVSTDATNTSEARSRIPKACENCRKRKRKCDGASPCSWCCKKDLECIFVLERPKRKKQGSELVSDLEDQVLALKDYARKLEAACGHANLETLDSSYLTGTNLGQDGAEPEKASGMMTHESHNSEIGHADVSHFSAINDVSSMMWRMSIHDSGETSFLGPSGSFCFPSTRHGSEGIIKGKTNDVYSTNPPSNTDYAMLTAKTPEIEDSTLYLLGLFRQHINPIHQFVPYHVLDTMESKQISLDLELLQMSVLAAASLLMDDAKTQKLGQEYADRAEVIVMRCCREFPNVSTAQSLSILSWRELGLENENNAWLYNSMAASLVVQLGLHVSSFQGVMQMPVANQNDDASGLETEKNHIRIQTFWSNFLMDSYSFEFGELQSAERHRLLLEARDHHSSFFSQLTDDLELKKNNIDCKVILLHMVYHMSLLLIHRPYLKEPKESAIHRLSVRTTIAASHALVKLIRQYDKDGSLEHAPFFSVHCILTAAVSLLLNATATDSSIRNQSVYRFRVCVTALEAMQKRWPRAKRGLVLLRELAYRWKAVSALPLRHSVPPHLEAIDMKHQEPQDPGLNAQEVLTDGRVNQGDKNESQLDWGVLFFNLDEPLDLVSVDLSTPTAEWLFPEPNDGEASGKFGDGKLSDASQD</sequence>
<keyword evidence="2" id="KW-0479">Metal-binding</keyword>
<dbReference type="EMBL" id="LN649229">
    <property type="protein sequence ID" value="CEI63582.1"/>
    <property type="molecule type" value="Genomic_DNA"/>
</dbReference>
<dbReference type="PANTHER" id="PTHR31313">
    <property type="entry name" value="TY1 ENHANCER ACTIVATOR"/>
    <property type="match status" value="1"/>
</dbReference>
<organism evidence="10 11">
    <name type="scientific">Fusarium venenatum</name>
    <dbReference type="NCBI Taxonomy" id="56646"/>
    <lineage>
        <taxon>Eukaryota</taxon>
        <taxon>Fungi</taxon>
        <taxon>Dikarya</taxon>
        <taxon>Ascomycota</taxon>
        <taxon>Pezizomycotina</taxon>
        <taxon>Sordariomycetes</taxon>
        <taxon>Hypocreomycetidae</taxon>
        <taxon>Hypocreales</taxon>
        <taxon>Nectriaceae</taxon>
        <taxon>Fusarium</taxon>
    </lineage>
</organism>
<dbReference type="InterPro" id="IPR051615">
    <property type="entry name" value="Transcr_Regulatory_Elem"/>
</dbReference>
<evidence type="ECO:0000256" key="4">
    <source>
        <dbReference type="ARBA" id="ARBA00023015"/>
    </source>
</evidence>
<evidence type="ECO:0000256" key="8">
    <source>
        <dbReference type="SAM" id="MobiDB-lite"/>
    </source>
</evidence>
<keyword evidence="3" id="KW-0862">Zinc</keyword>
<keyword evidence="11" id="KW-1185">Reference proteome</keyword>
<dbReference type="GO" id="GO:0003677">
    <property type="term" value="F:DNA binding"/>
    <property type="evidence" value="ECO:0007669"/>
    <property type="project" value="UniProtKB-KW"/>
</dbReference>